<dbReference type="GeneID" id="5004443"/>
<dbReference type="Pfam" id="PF15007">
    <property type="entry name" value="CEP44"/>
    <property type="match status" value="1"/>
</dbReference>
<keyword evidence="6 9" id="KW-0175">Coiled coil</keyword>
<feature type="compositionally biased region" description="Basic and acidic residues" evidence="10">
    <location>
        <begin position="299"/>
        <end position="310"/>
    </location>
</feature>
<dbReference type="EMBL" id="CP000591">
    <property type="protein sequence ID" value="ABO98675.1"/>
    <property type="molecule type" value="Genomic_DNA"/>
</dbReference>
<name>A4S549_OSTLU</name>
<comment type="subcellular location">
    <subcellularLocation>
        <location evidence="1">Cytoplasm</location>
        <location evidence="1">Cytoskeleton</location>
        <location evidence="1">Microtubule organizing center</location>
        <location evidence="1">Centrosome</location>
        <location evidence="1">Centriole</location>
    </subcellularLocation>
    <subcellularLocation>
        <location evidence="3">Cytoplasm</location>
        <location evidence="3">Cytoskeleton</location>
        <location evidence="3">Spindle pole</location>
    </subcellularLocation>
    <subcellularLocation>
        <location evidence="2">Midbody</location>
    </subcellularLocation>
</comment>
<keyword evidence="13" id="KW-1185">Reference proteome</keyword>
<dbReference type="GO" id="GO:0030496">
    <property type="term" value="C:midbody"/>
    <property type="evidence" value="ECO:0007669"/>
    <property type="project" value="UniProtKB-SubCell"/>
</dbReference>
<dbReference type="AlphaFoldDB" id="A4S549"/>
<dbReference type="PANTHER" id="PTHR31477:SF1">
    <property type="entry name" value="CENTROSOMAL PROTEIN OF 44 KDA"/>
    <property type="match status" value="1"/>
</dbReference>
<reference evidence="12 13" key="1">
    <citation type="journal article" date="2007" name="Proc. Natl. Acad. Sci. U.S.A.">
        <title>The tiny eukaryote Ostreococcus provides genomic insights into the paradox of plankton speciation.</title>
        <authorList>
            <person name="Palenik B."/>
            <person name="Grimwood J."/>
            <person name="Aerts A."/>
            <person name="Rouze P."/>
            <person name="Salamov A."/>
            <person name="Putnam N."/>
            <person name="Dupont C."/>
            <person name="Jorgensen R."/>
            <person name="Derelle E."/>
            <person name="Rombauts S."/>
            <person name="Zhou K."/>
            <person name="Otillar R."/>
            <person name="Merchant S.S."/>
            <person name="Podell S."/>
            <person name="Gaasterland T."/>
            <person name="Napoli C."/>
            <person name="Gendler K."/>
            <person name="Manuell A."/>
            <person name="Tai V."/>
            <person name="Vallon O."/>
            <person name="Piganeau G."/>
            <person name="Jancek S."/>
            <person name="Heijde M."/>
            <person name="Jabbari K."/>
            <person name="Bowler C."/>
            <person name="Lohr M."/>
            <person name="Robbens S."/>
            <person name="Werner G."/>
            <person name="Dubchak I."/>
            <person name="Pazour G.J."/>
            <person name="Ren Q."/>
            <person name="Paulsen I."/>
            <person name="Delwiche C."/>
            <person name="Schmutz J."/>
            <person name="Rokhsar D."/>
            <person name="Van de Peer Y."/>
            <person name="Moreau H."/>
            <person name="Grigoriev I.V."/>
        </authorList>
    </citation>
    <scope>NUCLEOTIDE SEQUENCE [LARGE SCALE GENOMIC DNA]</scope>
    <source>
        <strain evidence="12 13">CCE9901</strain>
    </source>
</reference>
<evidence type="ECO:0000256" key="3">
    <source>
        <dbReference type="ARBA" id="ARBA00004647"/>
    </source>
</evidence>
<dbReference type="InterPro" id="IPR029157">
    <property type="entry name" value="CEP44_CC"/>
</dbReference>
<sequence>MADVDGACARLKRALRRAKFPRSRAGTRIDTELKRGDGKTFVAILRHALCARSKPVSRRVYDRGHDLVGVESPLRFTERAFRATIDVFGYKPKLSASQFASTNGFAVVKMMTVIDVLAHVEAMEVNIEREVAREASRRRTSGGLTGSLLDAGPRRRSALEPRFARGRVEDERGVDESNDAHAHTFCDTDNWVTRLGDEYDDVVYEAPIRGVVYTNPGYVVHRRARSPREPVFDASVSIDSLRVEFAEVLGRLTRVENELTEVAARCLKLERREAQTLKKVDRAPAASRDASPSILSDSVEIRQADSPSKESTEEFIARYLRKLRDVVREEETRFDC</sequence>
<accession>A4S549</accession>
<dbReference type="Gramene" id="ABO98675">
    <property type="protein sequence ID" value="ABO98675"/>
    <property type="gene ID" value="OSTLU_26636"/>
</dbReference>
<dbReference type="Proteomes" id="UP000001568">
    <property type="component" value="Chromosome 11"/>
</dbReference>
<evidence type="ECO:0000256" key="9">
    <source>
        <dbReference type="SAM" id="Coils"/>
    </source>
</evidence>
<dbReference type="PANTHER" id="PTHR31477">
    <property type="entry name" value="CENTROSOMAL PROTEIN OF 44 KDA"/>
    <property type="match status" value="1"/>
</dbReference>
<comment type="function">
    <text evidence="8">Centriole-enriched microtubule-binding protein involved in centriole biogenesis. In collaboration with CEP295 and POC1B, is required for the centriole-to-centrosome conversion by ensuring the formation of bona fide centriole wall. Functions as a linker component that maintains centrosome cohesion. Associates with CROCC and regulates its stability and localization to the centrosome.</text>
</comment>
<dbReference type="OMA" id="NGHESAH"/>
<dbReference type="InterPro" id="IPR033603">
    <property type="entry name" value="CEP44"/>
</dbReference>
<evidence type="ECO:0000256" key="5">
    <source>
        <dbReference type="ARBA" id="ARBA00022490"/>
    </source>
</evidence>
<dbReference type="RefSeq" id="XP_001420382.1">
    <property type="nucleotide sequence ID" value="XM_001420345.1"/>
</dbReference>
<evidence type="ECO:0000313" key="12">
    <source>
        <dbReference type="EMBL" id="ABO98675.1"/>
    </source>
</evidence>
<feature type="domain" description="Centrosomal CEP44" evidence="11">
    <location>
        <begin position="3"/>
        <end position="133"/>
    </location>
</feature>
<keyword evidence="7" id="KW-0206">Cytoskeleton</keyword>
<evidence type="ECO:0000313" key="13">
    <source>
        <dbReference type="Proteomes" id="UP000001568"/>
    </source>
</evidence>
<feature type="compositionally biased region" description="Low complexity" evidence="10">
    <location>
        <begin position="283"/>
        <end position="293"/>
    </location>
</feature>
<evidence type="ECO:0000256" key="1">
    <source>
        <dbReference type="ARBA" id="ARBA00004114"/>
    </source>
</evidence>
<evidence type="ECO:0000259" key="11">
    <source>
        <dbReference type="Pfam" id="PF15007"/>
    </source>
</evidence>
<evidence type="ECO:0000256" key="6">
    <source>
        <dbReference type="ARBA" id="ARBA00023054"/>
    </source>
</evidence>
<dbReference type="KEGG" id="olu:OSTLU_26636"/>
<feature type="region of interest" description="Disordered" evidence="10">
    <location>
        <begin position="278"/>
        <end position="310"/>
    </location>
</feature>
<protein>
    <recommendedName>
        <fullName evidence="4">Centrosomal protein of 44 kDa</fullName>
    </recommendedName>
</protein>
<gene>
    <name evidence="12" type="ORF">OSTLU_26636</name>
</gene>
<evidence type="ECO:0000256" key="4">
    <source>
        <dbReference type="ARBA" id="ARBA00014053"/>
    </source>
</evidence>
<dbReference type="STRING" id="436017.A4S549"/>
<dbReference type="HOGENOM" id="CLU_827393_0_0_1"/>
<evidence type="ECO:0000256" key="2">
    <source>
        <dbReference type="ARBA" id="ARBA00004214"/>
    </source>
</evidence>
<dbReference type="GO" id="GO:0000922">
    <property type="term" value="C:spindle pole"/>
    <property type="evidence" value="ECO:0007669"/>
    <property type="project" value="UniProtKB-SubCell"/>
</dbReference>
<evidence type="ECO:0000256" key="10">
    <source>
        <dbReference type="SAM" id="MobiDB-lite"/>
    </source>
</evidence>
<keyword evidence="5" id="KW-0963">Cytoplasm</keyword>
<evidence type="ECO:0000256" key="7">
    <source>
        <dbReference type="ARBA" id="ARBA00023212"/>
    </source>
</evidence>
<dbReference type="OrthoDB" id="10585532at2759"/>
<feature type="coiled-coil region" evidence="9">
    <location>
        <begin position="238"/>
        <end position="272"/>
    </location>
</feature>
<evidence type="ECO:0000256" key="8">
    <source>
        <dbReference type="ARBA" id="ARBA00046235"/>
    </source>
</evidence>
<organism evidence="12 13">
    <name type="scientific">Ostreococcus lucimarinus (strain CCE9901)</name>
    <dbReference type="NCBI Taxonomy" id="436017"/>
    <lineage>
        <taxon>Eukaryota</taxon>
        <taxon>Viridiplantae</taxon>
        <taxon>Chlorophyta</taxon>
        <taxon>Mamiellophyceae</taxon>
        <taxon>Mamiellales</taxon>
        <taxon>Bathycoccaceae</taxon>
        <taxon>Ostreococcus</taxon>
    </lineage>
</organism>
<proteinExistence type="predicted"/>
<dbReference type="GO" id="GO:0005814">
    <property type="term" value="C:centriole"/>
    <property type="evidence" value="ECO:0007669"/>
    <property type="project" value="UniProtKB-SubCell"/>
</dbReference>